<feature type="region of interest" description="Disordered" evidence="1">
    <location>
        <begin position="273"/>
        <end position="308"/>
    </location>
</feature>
<evidence type="ECO:0000313" key="3">
    <source>
        <dbReference type="Proteomes" id="UP000800082"/>
    </source>
</evidence>
<dbReference type="Proteomes" id="UP000800082">
    <property type="component" value="Unassembled WGS sequence"/>
</dbReference>
<feature type="compositionally biased region" description="Basic and acidic residues" evidence="1">
    <location>
        <begin position="288"/>
        <end position="301"/>
    </location>
</feature>
<sequence>MSKLTQRTIAHRLRKRASQPHIGNSVIDIHCSTLHEMSEPGFLSLKTLLNPINLRRGAQYSQFRIGIPIPSAEVEGAGDNQQGVDTNPSRKSRDKPETGSKMLVFNIALNPVHLRRGFQYVGIPRGLQAEHSGVEFDQCEQDNREFDSETDQELGHPDSIREWYTDDQIAEFVTYTRECLISTPPRPLITLCNITTLASPPSPSCLMLRDAVRAGHAQLARSTDITEVYTVGAPPPVAPFRGGFGADWWHGLTPAQVLAGPLAERRDVQNAEKTLQMSTRATRRRSRWLAEEQEKTAEGVKRQKRRSG</sequence>
<evidence type="ECO:0000313" key="2">
    <source>
        <dbReference type="EMBL" id="KAF1924927.1"/>
    </source>
</evidence>
<feature type="region of interest" description="Disordered" evidence="1">
    <location>
        <begin position="73"/>
        <end position="97"/>
    </location>
</feature>
<dbReference type="EMBL" id="ML978989">
    <property type="protein sequence ID" value="KAF1924927.1"/>
    <property type="molecule type" value="Genomic_DNA"/>
</dbReference>
<protein>
    <submittedName>
        <fullName evidence="2">Uncharacterized protein</fullName>
    </submittedName>
</protein>
<proteinExistence type="predicted"/>
<gene>
    <name evidence="2" type="ORF">M421DRAFT_8371</name>
</gene>
<dbReference type="RefSeq" id="XP_033445179.1">
    <property type="nucleotide sequence ID" value="XM_033597551.1"/>
</dbReference>
<dbReference type="AlphaFoldDB" id="A0A6A5RH44"/>
<evidence type="ECO:0000256" key="1">
    <source>
        <dbReference type="SAM" id="MobiDB-lite"/>
    </source>
</evidence>
<dbReference type="OrthoDB" id="3801416at2759"/>
<dbReference type="GeneID" id="54355218"/>
<organism evidence="2 3">
    <name type="scientific">Didymella exigua CBS 183.55</name>
    <dbReference type="NCBI Taxonomy" id="1150837"/>
    <lineage>
        <taxon>Eukaryota</taxon>
        <taxon>Fungi</taxon>
        <taxon>Dikarya</taxon>
        <taxon>Ascomycota</taxon>
        <taxon>Pezizomycotina</taxon>
        <taxon>Dothideomycetes</taxon>
        <taxon>Pleosporomycetidae</taxon>
        <taxon>Pleosporales</taxon>
        <taxon>Pleosporineae</taxon>
        <taxon>Didymellaceae</taxon>
        <taxon>Didymella</taxon>
    </lineage>
</organism>
<feature type="compositionally biased region" description="Polar residues" evidence="1">
    <location>
        <begin position="79"/>
        <end position="89"/>
    </location>
</feature>
<keyword evidence="3" id="KW-1185">Reference proteome</keyword>
<name>A0A6A5RH44_9PLEO</name>
<accession>A0A6A5RH44</accession>
<reference evidence="2" key="1">
    <citation type="journal article" date="2020" name="Stud. Mycol.">
        <title>101 Dothideomycetes genomes: a test case for predicting lifestyles and emergence of pathogens.</title>
        <authorList>
            <person name="Haridas S."/>
            <person name="Albert R."/>
            <person name="Binder M."/>
            <person name="Bloem J."/>
            <person name="Labutti K."/>
            <person name="Salamov A."/>
            <person name="Andreopoulos B."/>
            <person name="Baker S."/>
            <person name="Barry K."/>
            <person name="Bills G."/>
            <person name="Bluhm B."/>
            <person name="Cannon C."/>
            <person name="Castanera R."/>
            <person name="Culley D."/>
            <person name="Daum C."/>
            <person name="Ezra D."/>
            <person name="Gonzalez J."/>
            <person name="Henrissat B."/>
            <person name="Kuo A."/>
            <person name="Liang C."/>
            <person name="Lipzen A."/>
            <person name="Lutzoni F."/>
            <person name="Magnuson J."/>
            <person name="Mondo S."/>
            <person name="Nolan M."/>
            <person name="Ohm R."/>
            <person name="Pangilinan J."/>
            <person name="Park H.-J."/>
            <person name="Ramirez L."/>
            <person name="Alfaro M."/>
            <person name="Sun H."/>
            <person name="Tritt A."/>
            <person name="Yoshinaga Y."/>
            <person name="Zwiers L.-H."/>
            <person name="Turgeon B."/>
            <person name="Goodwin S."/>
            <person name="Spatafora J."/>
            <person name="Crous P."/>
            <person name="Grigoriev I."/>
        </authorList>
    </citation>
    <scope>NUCLEOTIDE SEQUENCE</scope>
    <source>
        <strain evidence="2">CBS 183.55</strain>
    </source>
</reference>